<dbReference type="EMBL" id="CM042056">
    <property type="protein sequence ID" value="KAI3697927.1"/>
    <property type="molecule type" value="Genomic_DNA"/>
</dbReference>
<comment type="caution">
    <text evidence="1">The sequence shown here is derived from an EMBL/GenBank/DDBJ whole genome shotgun (WGS) entry which is preliminary data.</text>
</comment>
<evidence type="ECO:0000313" key="1">
    <source>
        <dbReference type="EMBL" id="KAI3697927.1"/>
    </source>
</evidence>
<gene>
    <name evidence="1" type="ORF">L6452_31030</name>
</gene>
<sequence>MKKGVEDMKSHGDEQSSCTNFLKEMNGPKDETTILTSVSACEYVVGLTKKDDPITSGDGDSTSNRTLPEAMATSQTSTETSDKKIDSNKSDGPCKKGEGLKTAVTPTAPIMSSVVAAFRTYSTARRGPLIQTSNRFEQLAKDDAFIVDAEEMGLGEPQNSEYDGLEKKTMDVEDVDKHITSCLKSLKKPLRKLRSFYGNISNRVGALNIELDAIQKACDEDLANTTLLEDLVHVLLAYQQARLDEDSILRQRAKVSN</sequence>
<dbReference type="Proteomes" id="UP001055879">
    <property type="component" value="Linkage Group LG10"/>
</dbReference>
<accession>A0ACB8ZIT7</accession>
<name>A0ACB8ZIT7_ARCLA</name>
<protein>
    <submittedName>
        <fullName evidence="1">Uncharacterized protein</fullName>
    </submittedName>
</protein>
<reference evidence="2" key="1">
    <citation type="journal article" date="2022" name="Mol. Ecol. Resour.">
        <title>The genomes of chicory, endive, great burdock and yacon provide insights into Asteraceae palaeo-polyploidization history and plant inulin production.</title>
        <authorList>
            <person name="Fan W."/>
            <person name="Wang S."/>
            <person name="Wang H."/>
            <person name="Wang A."/>
            <person name="Jiang F."/>
            <person name="Liu H."/>
            <person name="Zhao H."/>
            <person name="Xu D."/>
            <person name="Zhang Y."/>
        </authorList>
    </citation>
    <scope>NUCLEOTIDE SEQUENCE [LARGE SCALE GENOMIC DNA]</scope>
    <source>
        <strain evidence="2">cv. Niubang</strain>
    </source>
</reference>
<proteinExistence type="predicted"/>
<reference evidence="1 2" key="2">
    <citation type="journal article" date="2022" name="Mol. Ecol. Resour.">
        <title>The genomes of chicory, endive, great burdock and yacon provide insights into Asteraceae paleo-polyploidization history and plant inulin production.</title>
        <authorList>
            <person name="Fan W."/>
            <person name="Wang S."/>
            <person name="Wang H."/>
            <person name="Wang A."/>
            <person name="Jiang F."/>
            <person name="Liu H."/>
            <person name="Zhao H."/>
            <person name="Xu D."/>
            <person name="Zhang Y."/>
        </authorList>
    </citation>
    <scope>NUCLEOTIDE SEQUENCE [LARGE SCALE GENOMIC DNA]</scope>
    <source>
        <strain evidence="2">cv. Niubang</strain>
    </source>
</reference>
<evidence type="ECO:0000313" key="2">
    <source>
        <dbReference type="Proteomes" id="UP001055879"/>
    </source>
</evidence>
<keyword evidence="2" id="KW-1185">Reference proteome</keyword>
<organism evidence="1 2">
    <name type="scientific">Arctium lappa</name>
    <name type="common">Greater burdock</name>
    <name type="synonym">Lappa major</name>
    <dbReference type="NCBI Taxonomy" id="4217"/>
    <lineage>
        <taxon>Eukaryota</taxon>
        <taxon>Viridiplantae</taxon>
        <taxon>Streptophyta</taxon>
        <taxon>Embryophyta</taxon>
        <taxon>Tracheophyta</taxon>
        <taxon>Spermatophyta</taxon>
        <taxon>Magnoliopsida</taxon>
        <taxon>eudicotyledons</taxon>
        <taxon>Gunneridae</taxon>
        <taxon>Pentapetalae</taxon>
        <taxon>asterids</taxon>
        <taxon>campanulids</taxon>
        <taxon>Asterales</taxon>
        <taxon>Asteraceae</taxon>
        <taxon>Carduoideae</taxon>
        <taxon>Cardueae</taxon>
        <taxon>Arctiinae</taxon>
        <taxon>Arctium</taxon>
    </lineage>
</organism>